<dbReference type="EMBL" id="VRMN01000002">
    <property type="protein sequence ID" value="KAA8497025.1"/>
    <property type="molecule type" value="Genomic_DNA"/>
</dbReference>
<evidence type="ECO:0000256" key="6">
    <source>
        <dbReference type="ARBA" id="ARBA00023157"/>
    </source>
</evidence>
<organism evidence="10 11">
    <name type="scientific">Porphyridium purpureum</name>
    <name type="common">Red alga</name>
    <name type="synonym">Porphyridium cruentum</name>
    <dbReference type="NCBI Taxonomy" id="35688"/>
    <lineage>
        <taxon>Eukaryota</taxon>
        <taxon>Rhodophyta</taxon>
        <taxon>Bangiophyceae</taxon>
        <taxon>Porphyridiales</taxon>
        <taxon>Porphyridiaceae</taxon>
        <taxon>Porphyridium</taxon>
    </lineage>
</organism>
<evidence type="ECO:0000256" key="4">
    <source>
        <dbReference type="ARBA" id="ARBA00022862"/>
    </source>
</evidence>
<evidence type="ECO:0000256" key="8">
    <source>
        <dbReference type="ARBA" id="ARBA00049091"/>
    </source>
</evidence>
<dbReference type="PROSITE" id="PS51352">
    <property type="entry name" value="THIOREDOXIN_2"/>
    <property type="match status" value="2"/>
</dbReference>
<keyword evidence="7" id="KW-0676">Redox-active center</keyword>
<gene>
    <name evidence="10" type="ORF">FVE85_0754</name>
</gene>
<keyword evidence="3" id="KW-0575">Peroxidase</keyword>
<keyword evidence="5" id="KW-0560">Oxidoreductase</keyword>
<dbReference type="EC" id="1.11.1.24" evidence="2"/>
<protein>
    <recommendedName>
        <fullName evidence="2">thioredoxin-dependent peroxiredoxin</fullName>
        <ecNumber evidence="2">1.11.1.24</ecNumber>
    </recommendedName>
</protein>
<dbReference type="Gene3D" id="3.40.30.10">
    <property type="entry name" value="Glutaredoxin"/>
    <property type="match status" value="2"/>
</dbReference>
<dbReference type="Pfam" id="PF00085">
    <property type="entry name" value="Thioredoxin"/>
    <property type="match status" value="1"/>
</dbReference>
<dbReference type="GO" id="GO:0006979">
    <property type="term" value="P:response to oxidative stress"/>
    <property type="evidence" value="ECO:0007669"/>
    <property type="project" value="TreeGrafter"/>
</dbReference>
<dbReference type="InterPro" id="IPR036249">
    <property type="entry name" value="Thioredoxin-like_sf"/>
</dbReference>
<evidence type="ECO:0000256" key="2">
    <source>
        <dbReference type="ARBA" id="ARBA00013017"/>
    </source>
</evidence>
<dbReference type="PANTHER" id="PTHR10681">
    <property type="entry name" value="THIOREDOXIN PEROXIDASE"/>
    <property type="match status" value="1"/>
</dbReference>
<dbReference type="AlphaFoldDB" id="A0A5J4Z0V9"/>
<dbReference type="InterPro" id="IPR013766">
    <property type="entry name" value="Thioredoxin_domain"/>
</dbReference>
<evidence type="ECO:0000256" key="3">
    <source>
        <dbReference type="ARBA" id="ARBA00022559"/>
    </source>
</evidence>
<feature type="domain" description="Thioredoxin" evidence="9">
    <location>
        <begin position="121"/>
        <end position="280"/>
    </location>
</feature>
<dbReference type="Pfam" id="PF00578">
    <property type="entry name" value="AhpC-TSA"/>
    <property type="match status" value="1"/>
</dbReference>
<comment type="catalytic activity">
    <reaction evidence="8">
        <text>a hydroperoxide + [thioredoxin]-dithiol = an alcohol + [thioredoxin]-disulfide + H2O</text>
        <dbReference type="Rhea" id="RHEA:62620"/>
        <dbReference type="Rhea" id="RHEA-COMP:10698"/>
        <dbReference type="Rhea" id="RHEA-COMP:10700"/>
        <dbReference type="ChEBI" id="CHEBI:15377"/>
        <dbReference type="ChEBI" id="CHEBI:29950"/>
        <dbReference type="ChEBI" id="CHEBI:30879"/>
        <dbReference type="ChEBI" id="CHEBI:35924"/>
        <dbReference type="ChEBI" id="CHEBI:50058"/>
        <dbReference type="EC" id="1.11.1.24"/>
    </reaction>
</comment>
<dbReference type="OrthoDB" id="185659at2759"/>
<dbReference type="CDD" id="cd02947">
    <property type="entry name" value="TRX_family"/>
    <property type="match status" value="1"/>
</dbReference>
<proteinExistence type="inferred from homology"/>
<dbReference type="Pfam" id="PF10417">
    <property type="entry name" value="1-cysPrx_C"/>
    <property type="match status" value="1"/>
</dbReference>
<dbReference type="SUPFAM" id="SSF52833">
    <property type="entry name" value="Thioredoxin-like"/>
    <property type="match status" value="2"/>
</dbReference>
<dbReference type="OMA" id="SHEYFST"/>
<dbReference type="GO" id="GO:0045454">
    <property type="term" value="P:cell redox homeostasis"/>
    <property type="evidence" value="ECO:0007669"/>
    <property type="project" value="TreeGrafter"/>
</dbReference>
<dbReference type="InterPro" id="IPR000866">
    <property type="entry name" value="AhpC/TSA"/>
</dbReference>
<evidence type="ECO:0000256" key="5">
    <source>
        <dbReference type="ARBA" id="ARBA00023002"/>
    </source>
</evidence>
<dbReference type="GO" id="GO:0005829">
    <property type="term" value="C:cytosol"/>
    <property type="evidence" value="ECO:0007669"/>
    <property type="project" value="TreeGrafter"/>
</dbReference>
<dbReference type="GO" id="GO:0042744">
    <property type="term" value="P:hydrogen peroxide catabolic process"/>
    <property type="evidence" value="ECO:0007669"/>
    <property type="project" value="TreeGrafter"/>
</dbReference>
<dbReference type="Proteomes" id="UP000324585">
    <property type="component" value="Unassembled WGS sequence"/>
</dbReference>
<dbReference type="PANTHER" id="PTHR10681:SF128">
    <property type="entry name" value="THIOREDOXIN-DEPENDENT PEROXIDE REDUCTASE, MITOCHONDRIAL"/>
    <property type="match status" value="1"/>
</dbReference>
<evidence type="ECO:0000313" key="10">
    <source>
        <dbReference type="EMBL" id="KAA8497025.1"/>
    </source>
</evidence>
<reference evidence="11" key="1">
    <citation type="journal article" date="2019" name="Nat. Commun.">
        <title>Expansion of phycobilisome linker gene families in mesophilic red algae.</title>
        <authorList>
            <person name="Lee J."/>
            <person name="Kim D."/>
            <person name="Bhattacharya D."/>
            <person name="Yoon H.S."/>
        </authorList>
    </citation>
    <scope>NUCLEOTIDE SEQUENCE [LARGE SCALE GENOMIC DNA]</scope>
    <source>
        <strain evidence="11">CCMP 1328</strain>
    </source>
</reference>
<dbReference type="FunFam" id="3.40.30.10:FF:000003">
    <property type="entry name" value="Peroxiredoxin 1"/>
    <property type="match status" value="1"/>
</dbReference>
<dbReference type="InterPro" id="IPR050217">
    <property type="entry name" value="Peroxiredoxin"/>
</dbReference>
<comment type="similarity">
    <text evidence="1">Belongs to the peroxiredoxin family. AhpC/Prx1 subfamily.</text>
</comment>
<dbReference type="GO" id="GO:0008379">
    <property type="term" value="F:thioredoxin peroxidase activity"/>
    <property type="evidence" value="ECO:0007669"/>
    <property type="project" value="TreeGrafter"/>
</dbReference>
<comment type="caution">
    <text evidence="10">The sequence shown here is derived from an EMBL/GenBank/DDBJ whole genome shotgun (WGS) entry which is preliminary data.</text>
</comment>
<evidence type="ECO:0000313" key="11">
    <source>
        <dbReference type="Proteomes" id="UP000324585"/>
    </source>
</evidence>
<dbReference type="InterPro" id="IPR019479">
    <property type="entry name" value="Peroxiredoxin_C"/>
</dbReference>
<evidence type="ECO:0000256" key="1">
    <source>
        <dbReference type="ARBA" id="ARBA00009796"/>
    </source>
</evidence>
<evidence type="ECO:0000256" key="7">
    <source>
        <dbReference type="ARBA" id="ARBA00023284"/>
    </source>
</evidence>
<accession>A0A5J4Z0V9</accession>
<evidence type="ECO:0000259" key="9">
    <source>
        <dbReference type="PROSITE" id="PS51352"/>
    </source>
</evidence>
<feature type="domain" description="Thioredoxin" evidence="9">
    <location>
        <begin position="288"/>
        <end position="430"/>
    </location>
</feature>
<sequence length="430" mass="46468">MRSGLLRASARGAKMLLAGSRAGATGCAGIRSGLVASSSSSPFGAGSQRLMRWAVAVNPMEPNCARAFGSSVPETAPPSDGVISTNKAELRSTVRTVLEAMSEETGTDDDDWHIDYSPPFAILEQPAPDFEAQVATPDMEIENFALSSLRGKWVVFFFYPKDFTFVCPSEIIAFSDAAEKFRAINTEIVACSTDTAEVHLAWMRTPRAHGGLGKMDIKIVADQTKSISAKYGVLKEDAGVAFRGLFIIAPDGVLKQITLNNLDIGRSVDETLRLVQALQFVAENGVVCPAGWKPGDKVMKGSYEGSREYFAEMYGGEGSGDMVEMAPSLKKLTTPEDIKKALASDQKVVLDYYADFCGKCKQLAPTLEKLAKQHTGIKVYKVDTEAPALKEKLADDVTALPTLRFYKGGSQVNELVGYKPNKVTSAFEEL</sequence>
<keyword evidence="4" id="KW-0049">Antioxidant</keyword>
<name>A0A5J4Z0V9_PORPP</name>
<dbReference type="GO" id="GO:0033554">
    <property type="term" value="P:cellular response to stress"/>
    <property type="evidence" value="ECO:0007669"/>
    <property type="project" value="TreeGrafter"/>
</dbReference>
<keyword evidence="11" id="KW-1185">Reference proteome</keyword>
<keyword evidence="6" id="KW-1015">Disulfide bond</keyword>
<dbReference type="CDD" id="cd03015">
    <property type="entry name" value="PRX_Typ2cys"/>
    <property type="match status" value="1"/>
</dbReference>